<dbReference type="InterPro" id="IPR038109">
    <property type="entry name" value="DNA_bind_recomb_sf"/>
</dbReference>
<dbReference type="SUPFAM" id="SSF53041">
    <property type="entry name" value="Resolvase-like"/>
    <property type="match status" value="1"/>
</dbReference>
<keyword evidence="3" id="KW-0233">DNA recombination</keyword>
<dbReference type="InterPro" id="IPR036162">
    <property type="entry name" value="Resolvase-like_N_sf"/>
</dbReference>
<dbReference type="PROSITE" id="PS00397">
    <property type="entry name" value="RECOMBINASES_1"/>
    <property type="match status" value="1"/>
</dbReference>
<dbReference type="CDD" id="cd00338">
    <property type="entry name" value="Ser_Recombinase"/>
    <property type="match status" value="1"/>
</dbReference>
<feature type="domain" description="Resolvase/invertase-type recombinase catalytic" evidence="7">
    <location>
        <begin position="2"/>
        <end position="150"/>
    </location>
</feature>
<dbReference type="RefSeq" id="WP_425514552.1">
    <property type="nucleotide sequence ID" value="NZ_CAJQUM010000001.1"/>
</dbReference>
<evidence type="ECO:0000313" key="10">
    <source>
        <dbReference type="Proteomes" id="UP000742786"/>
    </source>
</evidence>
<dbReference type="Gene3D" id="3.40.50.1390">
    <property type="entry name" value="Resolvase, N-terminal catalytic domain"/>
    <property type="match status" value="1"/>
</dbReference>
<reference evidence="9" key="1">
    <citation type="submission" date="2021-04" db="EMBL/GenBank/DDBJ databases">
        <authorList>
            <person name="Hornung B."/>
        </authorList>
    </citation>
    <scope>NUCLEOTIDE SEQUENCE</scope>
    <source>
        <strain evidence="9">G5G6</strain>
    </source>
</reference>
<evidence type="ECO:0000256" key="2">
    <source>
        <dbReference type="ARBA" id="ARBA00023125"/>
    </source>
</evidence>
<dbReference type="Gene3D" id="3.90.1750.20">
    <property type="entry name" value="Putative Large Serine Recombinase, Chain B, Domain 2"/>
    <property type="match status" value="1"/>
</dbReference>
<evidence type="ECO:0000256" key="1">
    <source>
        <dbReference type="ARBA" id="ARBA00022908"/>
    </source>
</evidence>
<evidence type="ECO:0000259" key="8">
    <source>
        <dbReference type="PROSITE" id="PS51737"/>
    </source>
</evidence>
<feature type="active site" description="O-(5'-phospho-DNA)-serine intermediate" evidence="4 5">
    <location>
        <position position="10"/>
    </location>
</feature>
<keyword evidence="1" id="KW-0229">DNA integration</keyword>
<keyword evidence="6" id="KW-0175">Coiled coil</keyword>
<organism evidence="9 10">
    <name type="scientific">Georgfuchsia toluolica</name>
    <dbReference type="NCBI Taxonomy" id="424218"/>
    <lineage>
        <taxon>Bacteria</taxon>
        <taxon>Pseudomonadati</taxon>
        <taxon>Pseudomonadota</taxon>
        <taxon>Betaproteobacteria</taxon>
        <taxon>Nitrosomonadales</taxon>
        <taxon>Sterolibacteriaceae</taxon>
        <taxon>Georgfuchsia</taxon>
    </lineage>
</organism>
<keyword evidence="10" id="KW-1185">Reference proteome</keyword>
<keyword evidence="2" id="KW-0238">DNA-binding</keyword>
<dbReference type="InterPro" id="IPR025827">
    <property type="entry name" value="Zn_ribbon_recom_dom"/>
</dbReference>
<dbReference type="InterPro" id="IPR050639">
    <property type="entry name" value="SSR_resolvase"/>
</dbReference>
<evidence type="ECO:0000313" key="9">
    <source>
        <dbReference type="EMBL" id="CAG4883405.1"/>
    </source>
</evidence>
<name>A0A916N941_9PROT</name>
<dbReference type="PANTHER" id="PTHR30461:SF23">
    <property type="entry name" value="DNA RECOMBINASE-RELATED"/>
    <property type="match status" value="1"/>
</dbReference>
<dbReference type="Pfam" id="PF13408">
    <property type="entry name" value="Zn_ribbon_recom"/>
    <property type="match status" value="1"/>
</dbReference>
<dbReference type="InterPro" id="IPR011109">
    <property type="entry name" value="DNA_bind_recombinase_dom"/>
</dbReference>
<comment type="caution">
    <text evidence="9">The sequence shown here is derived from an EMBL/GenBank/DDBJ whole genome shotgun (WGS) entry which is preliminary data.</text>
</comment>
<dbReference type="PROSITE" id="PS51737">
    <property type="entry name" value="RECOMBINASE_DNA_BIND"/>
    <property type="match status" value="1"/>
</dbReference>
<dbReference type="Pfam" id="PF00239">
    <property type="entry name" value="Resolvase"/>
    <property type="match status" value="1"/>
</dbReference>
<dbReference type="GO" id="GO:0003677">
    <property type="term" value="F:DNA binding"/>
    <property type="evidence" value="ECO:0007669"/>
    <property type="project" value="UniProtKB-KW"/>
</dbReference>
<evidence type="ECO:0000256" key="6">
    <source>
        <dbReference type="SAM" id="Coils"/>
    </source>
</evidence>
<evidence type="ECO:0000259" key="7">
    <source>
        <dbReference type="PROSITE" id="PS51736"/>
    </source>
</evidence>
<dbReference type="PROSITE" id="PS51736">
    <property type="entry name" value="RECOMBINASES_3"/>
    <property type="match status" value="1"/>
</dbReference>
<dbReference type="GO" id="GO:0015074">
    <property type="term" value="P:DNA integration"/>
    <property type="evidence" value="ECO:0007669"/>
    <property type="project" value="UniProtKB-KW"/>
</dbReference>
<dbReference type="AlphaFoldDB" id="A0A916N941"/>
<dbReference type="PANTHER" id="PTHR30461">
    <property type="entry name" value="DNA-INVERTASE FROM LAMBDOID PROPHAGE"/>
    <property type="match status" value="1"/>
</dbReference>
<feature type="coiled-coil region" evidence="6">
    <location>
        <begin position="377"/>
        <end position="447"/>
    </location>
</feature>
<evidence type="ECO:0000256" key="4">
    <source>
        <dbReference type="PIRSR" id="PIRSR606118-50"/>
    </source>
</evidence>
<proteinExistence type="predicted"/>
<dbReference type="Pfam" id="PF07508">
    <property type="entry name" value="Recombinase"/>
    <property type="match status" value="1"/>
</dbReference>
<feature type="domain" description="Recombinase" evidence="8">
    <location>
        <begin position="158"/>
        <end position="289"/>
    </location>
</feature>
<dbReference type="InterPro" id="IPR006119">
    <property type="entry name" value="Resolv_N"/>
</dbReference>
<dbReference type="GO" id="GO:0000150">
    <property type="term" value="F:DNA strand exchange activity"/>
    <property type="evidence" value="ECO:0007669"/>
    <property type="project" value="InterPro"/>
</dbReference>
<dbReference type="Proteomes" id="UP000742786">
    <property type="component" value="Unassembled WGS sequence"/>
</dbReference>
<sequence>MAVALYARVSTTRQADNDLSIPDQLRQLNDWCKANGHLVVHEYVEPGASATDDKRPVFQQMIADAMLKPPAFDAIIIHSLSRFFRDGIEFGVYERKLMKNKVKVISITQPTSDDAGGEMMRRIINLFDEHQSKENSKHTSRAMKENARQGFFNGSRPPFGYQAIATDISGSRGRKKKRLEINEAEAGIVRMAYDLYLLGHQGRMMGCKEIAKHLTDKGLLMRGKPWGIQKIHKLLSDSLYMGDYYFNVIDSRTAKKRPPTDWVKTSIPAIIDAATFEQVRAKRESRAPDKASPRILSSTTLLTGLLKCGVCGGSLTLATGKGGRYKYYKCTSRQNKGNHACASGNLPMEKLDDLVLCQLADKVFAPTRLQAMMTALRKRMKTSKDNQQERINQLNRQLKQTEERQHRLLDAIETGTIELDEVTQRRAQQLKASREALLIELAGTRREHSLPVEHIKASQIDSFGKALRQRLLSGDRGFAKSYLNLLVDEIVVEGKLATVRGSYAALARAAAMDEKKVGHSKQVPTFIPDWRARRDSNSLPLGS</sequence>
<protein>
    <recommendedName>
        <fullName evidence="11">Recombinase family protein</fullName>
    </recommendedName>
</protein>
<evidence type="ECO:0008006" key="11">
    <source>
        <dbReference type="Google" id="ProtNLM"/>
    </source>
</evidence>
<evidence type="ECO:0000256" key="3">
    <source>
        <dbReference type="ARBA" id="ARBA00023172"/>
    </source>
</evidence>
<dbReference type="InterPro" id="IPR006118">
    <property type="entry name" value="Recombinase_CS"/>
</dbReference>
<dbReference type="EMBL" id="CAJQUM010000001">
    <property type="protein sequence ID" value="CAG4883405.1"/>
    <property type="molecule type" value="Genomic_DNA"/>
</dbReference>
<accession>A0A916N941</accession>
<evidence type="ECO:0000256" key="5">
    <source>
        <dbReference type="PROSITE-ProRule" id="PRU10137"/>
    </source>
</evidence>
<gene>
    <name evidence="9" type="ORF">GTOL_11287</name>
</gene>
<dbReference type="SMART" id="SM00857">
    <property type="entry name" value="Resolvase"/>
    <property type="match status" value="1"/>
</dbReference>